<feature type="non-terminal residue" evidence="2">
    <location>
        <position position="1"/>
    </location>
</feature>
<organism evidence="2">
    <name type="scientific">marine sediment metagenome</name>
    <dbReference type="NCBI Taxonomy" id="412755"/>
    <lineage>
        <taxon>unclassified sequences</taxon>
        <taxon>metagenomes</taxon>
        <taxon>ecological metagenomes</taxon>
    </lineage>
</organism>
<dbReference type="EMBL" id="BARU01010044">
    <property type="protein sequence ID" value="GAH44482.1"/>
    <property type="molecule type" value="Genomic_DNA"/>
</dbReference>
<protein>
    <submittedName>
        <fullName evidence="2">Uncharacterized protein</fullName>
    </submittedName>
</protein>
<comment type="caution">
    <text evidence="2">The sequence shown here is derived from an EMBL/GenBank/DDBJ whole genome shotgun (WGS) entry which is preliminary data.</text>
</comment>
<name>X1FHR9_9ZZZZ</name>
<dbReference type="Gene3D" id="1.20.5.300">
    <property type="match status" value="1"/>
</dbReference>
<gene>
    <name evidence="2" type="ORF">S03H2_19254</name>
</gene>
<evidence type="ECO:0000313" key="2">
    <source>
        <dbReference type="EMBL" id="GAH44482.1"/>
    </source>
</evidence>
<proteinExistence type="predicted"/>
<evidence type="ECO:0000256" key="1">
    <source>
        <dbReference type="SAM" id="Coils"/>
    </source>
</evidence>
<sequence length="104" mass="12370">NSPLVESRAKLKELEFEATIETRLKELEDKVNASSQQIDKIATDMKDNYQKLERSISEIDQGISRQLNILEERIEANRRLIDPWGLSYPRYRYPRRYYRPGDIP</sequence>
<feature type="coiled-coil region" evidence="1">
    <location>
        <begin position="17"/>
        <end position="44"/>
    </location>
</feature>
<keyword evidence="1" id="KW-0175">Coiled coil</keyword>
<reference evidence="2" key="1">
    <citation type="journal article" date="2014" name="Front. Microbiol.">
        <title>High frequency of phylogenetically diverse reductive dehalogenase-homologous genes in deep subseafloor sedimentary metagenomes.</title>
        <authorList>
            <person name="Kawai M."/>
            <person name="Futagami T."/>
            <person name="Toyoda A."/>
            <person name="Takaki Y."/>
            <person name="Nishi S."/>
            <person name="Hori S."/>
            <person name="Arai W."/>
            <person name="Tsubouchi T."/>
            <person name="Morono Y."/>
            <person name="Uchiyama I."/>
            <person name="Ito T."/>
            <person name="Fujiyama A."/>
            <person name="Inagaki F."/>
            <person name="Takami H."/>
        </authorList>
    </citation>
    <scope>NUCLEOTIDE SEQUENCE</scope>
    <source>
        <strain evidence="2">Expedition CK06-06</strain>
    </source>
</reference>
<accession>X1FHR9</accession>
<dbReference type="AlphaFoldDB" id="X1FHR9"/>